<name>A0A3D8I5Z0_9HELI</name>
<dbReference type="EMBL" id="NXLR01000005">
    <property type="protein sequence ID" value="RDU60164.1"/>
    <property type="molecule type" value="Genomic_DNA"/>
</dbReference>
<dbReference type="PANTHER" id="PTHR43134:SF1">
    <property type="entry name" value="SIGNAL RECOGNITION PARTICLE RECEPTOR SUBUNIT ALPHA"/>
    <property type="match status" value="1"/>
</dbReference>
<organism evidence="11 12">
    <name type="scientific">Helicobacter marmotae</name>
    <dbReference type="NCBI Taxonomy" id="152490"/>
    <lineage>
        <taxon>Bacteria</taxon>
        <taxon>Pseudomonadati</taxon>
        <taxon>Campylobacterota</taxon>
        <taxon>Epsilonproteobacteria</taxon>
        <taxon>Campylobacterales</taxon>
        <taxon>Helicobacteraceae</taxon>
        <taxon>Helicobacter</taxon>
    </lineage>
</organism>
<keyword evidence="7" id="KW-0342">GTP-binding</keyword>
<dbReference type="NCBIfam" id="TIGR00064">
    <property type="entry name" value="ftsY"/>
    <property type="match status" value="1"/>
</dbReference>
<keyword evidence="9" id="KW-0675">Receptor</keyword>
<evidence type="ECO:0000256" key="5">
    <source>
        <dbReference type="ARBA" id="ARBA00022741"/>
    </source>
</evidence>
<keyword evidence="8" id="KW-0472">Membrane</keyword>
<dbReference type="GO" id="GO:0005047">
    <property type="term" value="F:signal recognition particle binding"/>
    <property type="evidence" value="ECO:0007669"/>
    <property type="project" value="TreeGrafter"/>
</dbReference>
<dbReference type="CDD" id="cd17874">
    <property type="entry name" value="FtsY"/>
    <property type="match status" value="1"/>
</dbReference>
<feature type="domain" description="SRP54-type proteins GTP-binding" evidence="10">
    <location>
        <begin position="259"/>
        <end position="272"/>
    </location>
</feature>
<evidence type="ECO:0000256" key="4">
    <source>
        <dbReference type="ARBA" id="ARBA00022490"/>
    </source>
</evidence>
<dbReference type="InterPro" id="IPR000897">
    <property type="entry name" value="SRP54_GTPase_dom"/>
</dbReference>
<keyword evidence="5" id="KW-0547">Nucleotide-binding</keyword>
<evidence type="ECO:0000256" key="6">
    <source>
        <dbReference type="ARBA" id="ARBA00022801"/>
    </source>
</evidence>
<evidence type="ECO:0000256" key="8">
    <source>
        <dbReference type="ARBA" id="ARBA00023136"/>
    </source>
</evidence>
<dbReference type="GO" id="GO:0006614">
    <property type="term" value="P:SRP-dependent cotranslational protein targeting to membrane"/>
    <property type="evidence" value="ECO:0007669"/>
    <property type="project" value="InterPro"/>
</dbReference>
<dbReference type="Gene3D" id="3.40.50.300">
    <property type="entry name" value="P-loop containing nucleotide triphosphate hydrolases"/>
    <property type="match status" value="1"/>
</dbReference>
<dbReference type="SMART" id="SM00382">
    <property type="entry name" value="AAA"/>
    <property type="match status" value="1"/>
</dbReference>
<accession>A0A3D8I5Z0</accession>
<dbReference type="AlphaFoldDB" id="A0A3D8I5Z0"/>
<dbReference type="SMART" id="SM00962">
    <property type="entry name" value="SRP54"/>
    <property type="match status" value="1"/>
</dbReference>
<evidence type="ECO:0000256" key="7">
    <source>
        <dbReference type="ARBA" id="ARBA00023134"/>
    </source>
</evidence>
<dbReference type="InterPro" id="IPR003593">
    <property type="entry name" value="AAA+_ATPase"/>
</dbReference>
<dbReference type="InterPro" id="IPR036225">
    <property type="entry name" value="SRP/SRP_N"/>
</dbReference>
<dbReference type="GO" id="GO:0005886">
    <property type="term" value="C:plasma membrane"/>
    <property type="evidence" value="ECO:0007669"/>
    <property type="project" value="UniProtKB-SubCell"/>
</dbReference>
<keyword evidence="6" id="KW-0378">Hydrolase</keyword>
<keyword evidence="3" id="KW-1003">Cell membrane</keyword>
<dbReference type="PROSITE" id="PS00300">
    <property type="entry name" value="SRP54"/>
    <property type="match status" value="1"/>
</dbReference>
<dbReference type="GO" id="GO:0005525">
    <property type="term" value="F:GTP binding"/>
    <property type="evidence" value="ECO:0007669"/>
    <property type="project" value="UniProtKB-KW"/>
</dbReference>
<dbReference type="SUPFAM" id="SSF52540">
    <property type="entry name" value="P-loop containing nucleoside triphosphate hydrolases"/>
    <property type="match status" value="1"/>
</dbReference>
<dbReference type="FunFam" id="3.40.50.300:FF:000053">
    <property type="entry name" value="Signal recognition particle receptor FtsY"/>
    <property type="match status" value="1"/>
</dbReference>
<evidence type="ECO:0000256" key="2">
    <source>
        <dbReference type="ARBA" id="ARBA00008531"/>
    </source>
</evidence>
<comment type="subcellular location">
    <subcellularLocation>
        <location evidence="1">Cell membrane</location>
        <topology evidence="1">Peripheral membrane protein</topology>
        <orientation evidence="1">Cytoplasmic side</orientation>
    </subcellularLocation>
</comment>
<evidence type="ECO:0000313" key="11">
    <source>
        <dbReference type="EMBL" id="RDU60164.1"/>
    </source>
</evidence>
<evidence type="ECO:0000256" key="9">
    <source>
        <dbReference type="ARBA" id="ARBA00023170"/>
    </source>
</evidence>
<dbReference type="Gene3D" id="1.20.120.140">
    <property type="entry name" value="Signal recognition particle SRP54, nucleotide-binding domain"/>
    <property type="match status" value="1"/>
</dbReference>
<dbReference type="InterPro" id="IPR042101">
    <property type="entry name" value="SRP54_N_sf"/>
</dbReference>
<keyword evidence="12" id="KW-1185">Reference proteome</keyword>
<dbReference type="InterPro" id="IPR027417">
    <property type="entry name" value="P-loop_NTPase"/>
</dbReference>
<dbReference type="PANTHER" id="PTHR43134">
    <property type="entry name" value="SIGNAL RECOGNITION PARTICLE RECEPTOR SUBUNIT ALPHA"/>
    <property type="match status" value="1"/>
</dbReference>
<keyword evidence="4" id="KW-0963">Cytoplasm</keyword>
<dbReference type="InterPro" id="IPR004390">
    <property type="entry name" value="SR_rcpt_FtsY"/>
</dbReference>
<evidence type="ECO:0000259" key="10">
    <source>
        <dbReference type="PROSITE" id="PS00300"/>
    </source>
</evidence>
<dbReference type="SUPFAM" id="SSF47364">
    <property type="entry name" value="Domain of the SRP/SRP receptor G-proteins"/>
    <property type="match status" value="1"/>
</dbReference>
<evidence type="ECO:0000256" key="1">
    <source>
        <dbReference type="ARBA" id="ARBA00004413"/>
    </source>
</evidence>
<comment type="similarity">
    <text evidence="2">Belongs to the GTP-binding SRP family.</text>
</comment>
<dbReference type="Pfam" id="PF00448">
    <property type="entry name" value="SRP54"/>
    <property type="match status" value="1"/>
</dbReference>
<sequence length="293" mass="32288">MISSIKKSLQKTTQNLASLIGSKKDKCTKDELEEILIECDVSYDFIELLLEELPPYISYQILHKKLLEKLDLHSLKYVDFTHIKPLVTLIVGVNGAGKTTTIAKLAKRAQQEGKKVMLGAGDTFRAAAIEQLKLWGEKLQIPVISTQHGHDPSAVAFDSINAAKARGIDELYIDTAGRLHNHTNLNNELLKIVRVSQKALGDLPLRTYLVLDGTQGSQALNQARTFCQHIDFSGIIITKLDGTSKGGAIFSIINELKIPICFIGSGEGADDLNVFDIQSYIQTILDCIFTTHS</sequence>
<dbReference type="GO" id="GO:0003924">
    <property type="term" value="F:GTPase activity"/>
    <property type="evidence" value="ECO:0007669"/>
    <property type="project" value="TreeGrafter"/>
</dbReference>
<protein>
    <submittedName>
        <fullName evidence="11">Signal recognition particle-docking protein FtsY</fullName>
    </submittedName>
</protein>
<evidence type="ECO:0000256" key="3">
    <source>
        <dbReference type="ARBA" id="ARBA00022475"/>
    </source>
</evidence>
<dbReference type="OrthoDB" id="9804720at2"/>
<evidence type="ECO:0000313" key="12">
    <source>
        <dbReference type="Proteomes" id="UP000256599"/>
    </source>
</evidence>
<gene>
    <name evidence="11" type="ORF">CQA63_04225</name>
</gene>
<dbReference type="Proteomes" id="UP000256599">
    <property type="component" value="Unassembled WGS sequence"/>
</dbReference>
<reference evidence="11 12" key="1">
    <citation type="submission" date="2018-04" db="EMBL/GenBank/DDBJ databases">
        <title>Novel Campyloabacter and Helicobacter Species and Strains.</title>
        <authorList>
            <person name="Mannion A.J."/>
            <person name="Shen Z."/>
            <person name="Fox J.G."/>
        </authorList>
    </citation>
    <scope>NUCLEOTIDE SEQUENCE [LARGE SCALE GENOMIC DNA]</scope>
    <source>
        <strain evidence="11 12">MIT 98-6070</strain>
    </source>
</reference>
<dbReference type="RefSeq" id="WP_104699852.1">
    <property type="nucleotide sequence ID" value="NZ_FZPP01000016.1"/>
</dbReference>
<proteinExistence type="inferred from homology"/>
<comment type="caution">
    <text evidence="11">The sequence shown here is derived from an EMBL/GenBank/DDBJ whole genome shotgun (WGS) entry which is preliminary data.</text>
</comment>